<accession>A0ABV6XG93</accession>
<dbReference type="Gene3D" id="3.20.20.150">
    <property type="entry name" value="Divalent-metal-dependent TIM barrel enzymes"/>
    <property type="match status" value="1"/>
</dbReference>
<dbReference type="PANTHER" id="PTHR12110">
    <property type="entry name" value="HYDROXYPYRUVATE ISOMERASE"/>
    <property type="match status" value="1"/>
</dbReference>
<keyword evidence="2" id="KW-0413">Isomerase</keyword>
<keyword evidence="3" id="KW-1185">Reference proteome</keyword>
<dbReference type="EMBL" id="JBEUKS010000001">
    <property type="protein sequence ID" value="MFC1437276.1"/>
    <property type="molecule type" value="Genomic_DNA"/>
</dbReference>
<name>A0ABV6XG93_9ACTN</name>
<dbReference type="InterPro" id="IPR050312">
    <property type="entry name" value="IolE/XylAMocC-like"/>
</dbReference>
<feature type="domain" description="Xylose isomerase-like TIM barrel" evidence="1">
    <location>
        <begin position="24"/>
        <end position="261"/>
    </location>
</feature>
<dbReference type="SUPFAM" id="SSF51658">
    <property type="entry name" value="Xylose isomerase-like"/>
    <property type="match status" value="1"/>
</dbReference>
<evidence type="ECO:0000313" key="2">
    <source>
        <dbReference type="EMBL" id="MFC1437276.1"/>
    </source>
</evidence>
<reference evidence="2 3" key="1">
    <citation type="submission" date="2024-06" db="EMBL/GenBank/DDBJ databases">
        <authorList>
            <person name="Lee S.D."/>
        </authorList>
    </citation>
    <scope>NUCLEOTIDE SEQUENCE [LARGE SCALE GENOMIC DNA]</scope>
    <source>
        <strain evidence="2 3">N1-10</strain>
    </source>
</reference>
<evidence type="ECO:0000259" key="1">
    <source>
        <dbReference type="Pfam" id="PF01261"/>
    </source>
</evidence>
<dbReference type="RefSeq" id="WP_380562495.1">
    <property type="nucleotide sequence ID" value="NZ_JBEUKS010000001.1"/>
</dbReference>
<dbReference type="InterPro" id="IPR013022">
    <property type="entry name" value="Xyl_isomerase-like_TIM-brl"/>
</dbReference>
<protein>
    <submittedName>
        <fullName evidence="2">Sugar phosphate isomerase/epimerase family protein</fullName>
    </submittedName>
</protein>
<dbReference type="PANTHER" id="PTHR12110:SF52">
    <property type="entry name" value="XYLOSE ISOMERASE"/>
    <property type="match status" value="1"/>
</dbReference>
<sequence length="268" mass="27720">MHPRVSVSSLCFPGLGAVQAVEAVGRLGVGAMSLTGRVLREAGPDAVAAACRRHAVAVTTATGSLALDPSSAAALDASLSRAREDVDLAAAVGARSVYGLPGPRGAAEWKDRVEAFADAAAPLVAHAARRGVTLAVEPVNWLYADLGFVHSFHDAIAVARRSGLGVCLDLFHVWTEGGLREEIAENVDLITHVQLSDMTPGARALPCRTVPGQGIVPLAALVEQLLEAGYQGTFDCELNGPDIDAIGHAEAAAQSARWLDALLTRLGA</sequence>
<dbReference type="Pfam" id="PF01261">
    <property type="entry name" value="AP_endonuc_2"/>
    <property type="match status" value="1"/>
</dbReference>
<dbReference type="Proteomes" id="UP001592581">
    <property type="component" value="Unassembled WGS sequence"/>
</dbReference>
<evidence type="ECO:0000313" key="3">
    <source>
        <dbReference type="Proteomes" id="UP001592581"/>
    </source>
</evidence>
<organism evidence="2 3">
    <name type="scientific">Streptacidiphilus jeojiensis</name>
    <dbReference type="NCBI Taxonomy" id="3229225"/>
    <lineage>
        <taxon>Bacteria</taxon>
        <taxon>Bacillati</taxon>
        <taxon>Actinomycetota</taxon>
        <taxon>Actinomycetes</taxon>
        <taxon>Kitasatosporales</taxon>
        <taxon>Streptomycetaceae</taxon>
        <taxon>Streptacidiphilus</taxon>
    </lineage>
</organism>
<dbReference type="GO" id="GO:0016853">
    <property type="term" value="F:isomerase activity"/>
    <property type="evidence" value="ECO:0007669"/>
    <property type="project" value="UniProtKB-KW"/>
</dbReference>
<comment type="caution">
    <text evidence="2">The sequence shown here is derived from an EMBL/GenBank/DDBJ whole genome shotgun (WGS) entry which is preliminary data.</text>
</comment>
<proteinExistence type="predicted"/>
<dbReference type="InterPro" id="IPR036237">
    <property type="entry name" value="Xyl_isomerase-like_sf"/>
</dbReference>
<gene>
    <name evidence="2" type="ORF">ABUW04_03310</name>
</gene>